<dbReference type="PANTHER" id="PTHR22801:SF63">
    <property type="entry name" value="C-TYPE LECTIN DOMAIN-CONTAINING PROTEIN"/>
    <property type="match status" value="1"/>
</dbReference>
<dbReference type="Proteomes" id="UP000694865">
    <property type="component" value="Unplaced"/>
</dbReference>
<dbReference type="InterPro" id="IPR016186">
    <property type="entry name" value="C-type_lectin-like/link_sf"/>
</dbReference>
<dbReference type="GeneID" id="102804584"/>
<organism evidence="4 5">
    <name type="scientific">Saccoglossus kowalevskii</name>
    <name type="common">Acorn worm</name>
    <dbReference type="NCBI Taxonomy" id="10224"/>
    <lineage>
        <taxon>Eukaryota</taxon>
        <taxon>Metazoa</taxon>
        <taxon>Hemichordata</taxon>
        <taxon>Enteropneusta</taxon>
        <taxon>Harrimaniidae</taxon>
        <taxon>Saccoglossus</taxon>
    </lineage>
</organism>
<feature type="signal peptide" evidence="2">
    <location>
        <begin position="1"/>
        <end position="17"/>
    </location>
</feature>
<keyword evidence="4" id="KW-1185">Reference proteome</keyword>
<dbReference type="PANTHER" id="PTHR22801">
    <property type="entry name" value="LITHOSTATHINE"/>
    <property type="match status" value="1"/>
</dbReference>
<gene>
    <name evidence="5" type="primary">LOC102804584</name>
</gene>
<dbReference type="SMART" id="SM00034">
    <property type="entry name" value="CLECT"/>
    <property type="match status" value="1"/>
</dbReference>
<proteinExistence type="predicted"/>
<feature type="chain" id="PRO_5045470182" evidence="2">
    <location>
        <begin position="18"/>
        <end position="200"/>
    </location>
</feature>
<evidence type="ECO:0000313" key="4">
    <source>
        <dbReference type="Proteomes" id="UP000694865"/>
    </source>
</evidence>
<keyword evidence="2" id="KW-0732">Signal</keyword>
<dbReference type="RefSeq" id="XP_006825857.1">
    <property type="nucleotide sequence ID" value="XM_006825794.1"/>
</dbReference>
<dbReference type="InterPro" id="IPR001304">
    <property type="entry name" value="C-type_lectin-like"/>
</dbReference>
<accession>A0ABM0N0R6</accession>
<evidence type="ECO:0000313" key="5">
    <source>
        <dbReference type="RefSeq" id="XP_006825857.1"/>
    </source>
</evidence>
<evidence type="ECO:0000256" key="1">
    <source>
        <dbReference type="ARBA" id="ARBA00023157"/>
    </source>
</evidence>
<evidence type="ECO:0000256" key="2">
    <source>
        <dbReference type="SAM" id="SignalP"/>
    </source>
</evidence>
<sequence length="200" mass="22683">MKYTVFVLFVFCYLAHGQTDDTADTPEEETPVVNNVIDDHGYVSYTRMCNHIPGHTVEYKVYTDEVFWADAEAYCHDNLGGNLARIPDEETYVYMLQYLIDSGAADDVATGFWIGLNDIRNEGVYTWSNGGSFCQNVTALPWGAGEPNNNEKLREEGQDCIQLRKSQAFALDDDYCDHRAKGFICEIPVCVNYHECNVCR</sequence>
<reference evidence="5" key="1">
    <citation type="submission" date="2025-08" db="UniProtKB">
        <authorList>
            <consortium name="RefSeq"/>
        </authorList>
    </citation>
    <scope>IDENTIFICATION</scope>
    <source>
        <tissue evidence="5">Testes</tissue>
    </source>
</reference>
<dbReference type="InterPro" id="IPR016187">
    <property type="entry name" value="CTDL_fold"/>
</dbReference>
<dbReference type="InterPro" id="IPR018378">
    <property type="entry name" value="C-type_lectin_CS"/>
</dbReference>
<evidence type="ECO:0000259" key="3">
    <source>
        <dbReference type="PROSITE" id="PS50041"/>
    </source>
</evidence>
<dbReference type="PROSITE" id="PS50041">
    <property type="entry name" value="C_TYPE_LECTIN_2"/>
    <property type="match status" value="1"/>
</dbReference>
<keyword evidence="1" id="KW-1015">Disulfide bond</keyword>
<dbReference type="Pfam" id="PF00059">
    <property type="entry name" value="Lectin_C"/>
    <property type="match status" value="1"/>
</dbReference>
<dbReference type="Gene3D" id="3.10.100.10">
    <property type="entry name" value="Mannose-Binding Protein A, subunit A"/>
    <property type="match status" value="1"/>
</dbReference>
<dbReference type="SUPFAM" id="SSF56436">
    <property type="entry name" value="C-type lectin-like"/>
    <property type="match status" value="1"/>
</dbReference>
<dbReference type="PROSITE" id="PS00615">
    <property type="entry name" value="C_TYPE_LECTIN_1"/>
    <property type="match status" value="1"/>
</dbReference>
<protein>
    <submittedName>
        <fullName evidence="5">C-type lectin-like</fullName>
    </submittedName>
</protein>
<dbReference type="InterPro" id="IPR050801">
    <property type="entry name" value="Ca-Dep_Lectins_ImmuneDev"/>
</dbReference>
<name>A0ABM0N0R6_SACKO</name>
<feature type="domain" description="C-type lectin" evidence="3">
    <location>
        <begin position="59"/>
        <end position="186"/>
    </location>
</feature>
<dbReference type="CDD" id="cd00037">
    <property type="entry name" value="CLECT"/>
    <property type="match status" value="1"/>
</dbReference>